<gene>
    <name evidence="1" type="ORF">SAMN05216252_1136</name>
</gene>
<sequence length="77" mass="8299">MTRRPTVEDRTDPAGVEESAIGDIARLVEAVALSTAESPDSILAHMSDDIVAGLFAFLRAHHDDETCRRVARQPGAL</sequence>
<evidence type="ECO:0000313" key="2">
    <source>
        <dbReference type="Proteomes" id="UP000198280"/>
    </source>
</evidence>
<dbReference type="RefSeq" id="WP_089225979.1">
    <property type="nucleotide sequence ID" value="NZ_FZOF01000013.1"/>
</dbReference>
<protein>
    <submittedName>
        <fullName evidence="1">Uncharacterized protein</fullName>
    </submittedName>
</protein>
<accession>A0A239JG34</accession>
<dbReference type="EMBL" id="FZOF01000013">
    <property type="protein sequence ID" value="SNT04562.1"/>
    <property type="molecule type" value="Genomic_DNA"/>
</dbReference>
<dbReference type="Proteomes" id="UP000198280">
    <property type="component" value="Unassembled WGS sequence"/>
</dbReference>
<organism evidence="1 2">
    <name type="scientific">Actinacidiphila glaucinigra</name>
    <dbReference type="NCBI Taxonomy" id="235986"/>
    <lineage>
        <taxon>Bacteria</taxon>
        <taxon>Bacillati</taxon>
        <taxon>Actinomycetota</taxon>
        <taxon>Actinomycetes</taxon>
        <taxon>Kitasatosporales</taxon>
        <taxon>Streptomycetaceae</taxon>
        <taxon>Actinacidiphila</taxon>
    </lineage>
</organism>
<dbReference type="AlphaFoldDB" id="A0A239JG34"/>
<proteinExistence type="predicted"/>
<name>A0A239JG34_9ACTN</name>
<keyword evidence="2" id="KW-1185">Reference proteome</keyword>
<reference evidence="1 2" key="1">
    <citation type="submission" date="2017-06" db="EMBL/GenBank/DDBJ databases">
        <authorList>
            <person name="Kim H.J."/>
            <person name="Triplett B.A."/>
        </authorList>
    </citation>
    <scope>NUCLEOTIDE SEQUENCE [LARGE SCALE GENOMIC DNA]</scope>
    <source>
        <strain evidence="1 2">CGMCC 4.1858</strain>
    </source>
</reference>
<evidence type="ECO:0000313" key="1">
    <source>
        <dbReference type="EMBL" id="SNT04562.1"/>
    </source>
</evidence>